<evidence type="ECO:0000256" key="1">
    <source>
        <dbReference type="SAM" id="Phobius"/>
    </source>
</evidence>
<sequence>MKIHTSWKRRALIIVMVVIAIAGLIGGYSAWYLKYTASGIRLEKDFKSQVDNGIPREIKVYNPDGKVIMDEKGKFDIKHTNRSLQYVDQNNHKHNIYFGDNTTVTVDELK</sequence>
<dbReference type="AlphaFoldDB" id="A0A099YCM1"/>
<name>A0A099YCM1_LIMMU</name>
<dbReference type="Proteomes" id="UP000030001">
    <property type="component" value="Unassembled WGS sequence"/>
</dbReference>
<evidence type="ECO:0000313" key="2">
    <source>
        <dbReference type="EMBL" id="KGL67152.1"/>
    </source>
</evidence>
<feature type="transmembrane region" description="Helical" evidence="1">
    <location>
        <begin position="12"/>
        <end position="33"/>
    </location>
</feature>
<dbReference type="EMBL" id="JROC01000027">
    <property type="protein sequence ID" value="KGL67152.1"/>
    <property type="molecule type" value="Genomic_DNA"/>
</dbReference>
<keyword evidence="1" id="KW-1133">Transmembrane helix</keyword>
<keyword evidence="1" id="KW-0472">Membrane</keyword>
<reference evidence="2 3" key="1">
    <citation type="submission" date="2014-09" db="EMBL/GenBank/DDBJ databases">
        <title>Lactobacillus mucosae CRL573 Genome Sequencing.</title>
        <authorList>
            <person name="Bleckwedel J."/>
            <person name="Teran L.C."/>
            <person name="Bonacina J."/>
            <person name="Saavedra L."/>
            <person name="Mozzi F.B."/>
            <person name="Raya R.R."/>
        </authorList>
    </citation>
    <scope>NUCLEOTIDE SEQUENCE [LARGE SCALE GENOMIC DNA]</scope>
    <source>
        <strain evidence="2 3">CRL573</strain>
    </source>
</reference>
<keyword evidence="1" id="KW-0812">Transmembrane</keyword>
<gene>
    <name evidence="2" type="ORF">LX03_03260</name>
</gene>
<organism evidence="2 3">
    <name type="scientific">Limosilactobacillus mucosae</name>
    <name type="common">Lactobacillus mucosae</name>
    <dbReference type="NCBI Taxonomy" id="97478"/>
    <lineage>
        <taxon>Bacteria</taxon>
        <taxon>Bacillati</taxon>
        <taxon>Bacillota</taxon>
        <taxon>Bacilli</taxon>
        <taxon>Lactobacillales</taxon>
        <taxon>Lactobacillaceae</taxon>
        <taxon>Limosilactobacillus</taxon>
    </lineage>
</organism>
<protein>
    <submittedName>
        <fullName evidence="2">Uncharacterized protein</fullName>
    </submittedName>
</protein>
<comment type="caution">
    <text evidence="2">The sequence shown here is derived from an EMBL/GenBank/DDBJ whole genome shotgun (WGS) entry which is preliminary data.</text>
</comment>
<accession>A0A099YCM1</accession>
<proteinExistence type="predicted"/>
<evidence type="ECO:0000313" key="3">
    <source>
        <dbReference type="Proteomes" id="UP000030001"/>
    </source>
</evidence>